<feature type="non-terminal residue" evidence="1">
    <location>
        <position position="79"/>
    </location>
</feature>
<dbReference type="Proteomes" id="UP000593568">
    <property type="component" value="Unassembled WGS sequence"/>
</dbReference>
<sequence length="79" mass="9087">MKRSSYSNLNYEIPSLPLHTSKRIVLIERKGTPRNRSNGDEVGPIAQKIRARGYEPRCREFESLLAHNRPKREGPFPLG</sequence>
<proteinExistence type="predicted"/>
<keyword evidence="2" id="KW-1185">Reference proteome</keyword>
<dbReference type="EMBL" id="JABEZW010220932">
    <property type="protein sequence ID" value="MBA0785971.1"/>
    <property type="molecule type" value="Genomic_DNA"/>
</dbReference>
<name>A0A7J9FLB3_9ROSI</name>
<evidence type="ECO:0000313" key="1">
    <source>
        <dbReference type="EMBL" id="MBA0785971.1"/>
    </source>
</evidence>
<comment type="caution">
    <text evidence="1">The sequence shown here is derived from an EMBL/GenBank/DDBJ whole genome shotgun (WGS) entry which is preliminary data.</text>
</comment>
<reference evidence="1 2" key="1">
    <citation type="journal article" date="2019" name="Genome Biol. Evol.">
        <title>Insights into the evolution of the New World diploid cottons (Gossypium, subgenus Houzingenia) based on genome sequencing.</title>
        <authorList>
            <person name="Grover C.E."/>
            <person name="Arick M.A. 2nd"/>
            <person name="Thrash A."/>
            <person name="Conover J.L."/>
            <person name="Sanders W.S."/>
            <person name="Peterson D.G."/>
            <person name="Frelichowski J.E."/>
            <person name="Scheffler J.A."/>
            <person name="Scheffler B.E."/>
            <person name="Wendel J.F."/>
        </authorList>
    </citation>
    <scope>NUCLEOTIDE SEQUENCE [LARGE SCALE GENOMIC DNA]</scope>
    <source>
        <strain evidence="1">8</strain>
        <tissue evidence="1">Leaf</tissue>
    </source>
</reference>
<protein>
    <submittedName>
        <fullName evidence="1">Uncharacterized protein</fullName>
    </submittedName>
</protein>
<dbReference type="AlphaFoldDB" id="A0A7J9FLB3"/>
<accession>A0A7J9FLB3</accession>
<gene>
    <name evidence="1" type="ORF">Gotri_027180</name>
</gene>
<organism evidence="1 2">
    <name type="scientific">Gossypium trilobum</name>
    <dbReference type="NCBI Taxonomy" id="34281"/>
    <lineage>
        <taxon>Eukaryota</taxon>
        <taxon>Viridiplantae</taxon>
        <taxon>Streptophyta</taxon>
        <taxon>Embryophyta</taxon>
        <taxon>Tracheophyta</taxon>
        <taxon>Spermatophyta</taxon>
        <taxon>Magnoliopsida</taxon>
        <taxon>eudicotyledons</taxon>
        <taxon>Gunneridae</taxon>
        <taxon>Pentapetalae</taxon>
        <taxon>rosids</taxon>
        <taxon>malvids</taxon>
        <taxon>Malvales</taxon>
        <taxon>Malvaceae</taxon>
        <taxon>Malvoideae</taxon>
        <taxon>Gossypium</taxon>
    </lineage>
</organism>
<evidence type="ECO:0000313" key="2">
    <source>
        <dbReference type="Proteomes" id="UP000593568"/>
    </source>
</evidence>